<dbReference type="STRING" id="158441.A0A226ERI7"/>
<keyword evidence="4 7" id="KW-0862">Zinc</keyword>
<dbReference type="PANTHER" id="PTHR42940">
    <property type="entry name" value="ALCOHOL DEHYDROGENASE 1-RELATED"/>
    <property type="match status" value="1"/>
</dbReference>
<evidence type="ECO:0000256" key="7">
    <source>
        <dbReference type="RuleBase" id="RU361277"/>
    </source>
</evidence>
<evidence type="ECO:0000313" key="9">
    <source>
        <dbReference type="EMBL" id="OXA59664.1"/>
    </source>
</evidence>
<name>A0A226ERI7_FOLCA</name>
<dbReference type="Proteomes" id="UP000198287">
    <property type="component" value="Unassembled WGS sequence"/>
</dbReference>
<gene>
    <name evidence="9" type="ORF">Fcan01_05168</name>
</gene>
<dbReference type="SUPFAM" id="SSF50129">
    <property type="entry name" value="GroES-like"/>
    <property type="match status" value="1"/>
</dbReference>
<dbReference type="Gene3D" id="3.90.180.10">
    <property type="entry name" value="Medium-chain alcohol dehydrogenases, catalytic domain"/>
    <property type="match status" value="1"/>
</dbReference>
<dbReference type="AlphaFoldDB" id="A0A226ERI7"/>
<dbReference type="OrthoDB" id="3941538at2759"/>
<evidence type="ECO:0000256" key="5">
    <source>
        <dbReference type="ARBA" id="ARBA00023002"/>
    </source>
</evidence>
<comment type="cofactor">
    <cofactor evidence="1 7">
        <name>Zn(2+)</name>
        <dbReference type="ChEBI" id="CHEBI:29105"/>
    </cofactor>
</comment>
<organism evidence="9 10">
    <name type="scientific">Folsomia candida</name>
    <name type="common">Springtail</name>
    <dbReference type="NCBI Taxonomy" id="158441"/>
    <lineage>
        <taxon>Eukaryota</taxon>
        <taxon>Metazoa</taxon>
        <taxon>Ecdysozoa</taxon>
        <taxon>Arthropoda</taxon>
        <taxon>Hexapoda</taxon>
        <taxon>Collembola</taxon>
        <taxon>Entomobryomorpha</taxon>
        <taxon>Isotomoidea</taxon>
        <taxon>Isotomidae</taxon>
        <taxon>Proisotominae</taxon>
        <taxon>Folsomia</taxon>
    </lineage>
</organism>
<dbReference type="PROSITE" id="PS00059">
    <property type="entry name" value="ADH_ZINC"/>
    <property type="match status" value="1"/>
</dbReference>
<dbReference type="InterPro" id="IPR020843">
    <property type="entry name" value="ER"/>
</dbReference>
<dbReference type="SUPFAM" id="SSF51735">
    <property type="entry name" value="NAD(P)-binding Rossmann-fold domains"/>
    <property type="match status" value="1"/>
</dbReference>
<evidence type="ECO:0000256" key="2">
    <source>
        <dbReference type="ARBA" id="ARBA00008072"/>
    </source>
</evidence>
<protein>
    <submittedName>
        <fullName evidence="9">Alcohol dehydrogenase</fullName>
    </submittedName>
</protein>
<dbReference type="GO" id="GO:0016491">
    <property type="term" value="F:oxidoreductase activity"/>
    <property type="evidence" value="ECO:0007669"/>
    <property type="project" value="UniProtKB-KW"/>
</dbReference>
<sequence length="344" mass="36283">MQAAQVVSHGSPLVIQEVPIPSPSIGEVLVRLEVSGVCHTDVHVQMGDWKVKCPLPMTPGHEGVGTVVKLGESVNNVNSTLQIGDRVTVPWLHSSCGQCEHCWSGWETVCSQQKRTGFTSHGTFSQYCIVDAAFAVPVPEALSSEQAAVISCAGVTVYKGLKVSEVHPGQWVVIVGGSGNLGHAAIQYALAMGMRVIGVDTSQSKCDFMTSLGAHATVNVSTQDIVSTIKSLTGGAGAHGALIIAPVASAISIAVKYLRPRGTVVVIGLPPGKFEVDVFDMVLNAITIRGSIVGTRLDLQEALNLATDGKIQCKIRKRNFTEIQDVLDDLKDGKIEGCVAIDIP</sequence>
<dbReference type="SMART" id="SM00829">
    <property type="entry name" value="PKS_ER"/>
    <property type="match status" value="1"/>
</dbReference>
<evidence type="ECO:0000256" key="3">
    <source>
        <dbReference type="ARBA" id="ARBA00022723"/>
    </source>
</evidence>
<comment type="caution">
    <text evidence="9">The sequence shown here is derived from an EMBL/GenBank/DDBJ whole genome shotgun (WGS) entry which is preliminary data.</text>
</comment>
<comment type="similarity">
    <text evidence="2 7">Belongs to the zinc-containing alcohol dehydrogenase family.</text>
</comment>
<dbReference type="InterPro" id="IPR002328">
    <property type="entry name" value="ADH_Zn_CS"/>
</dbReference>
<dbReference type="OMA" id="YKGLKMT"/>
<keyword evidence="6" id="KW-0520">NAD</keyword>
<dbReference type="EMBL" id="LNIX01000002">
    <property type="protein sequence ID" value="OXA59664.1"/>
    <property type="molecule type" value="Genomic_DNA"/>
</dbReference>
<dbReference type="InterPro" id="IPR013149">
    <property type="entry name" value="ADH-like_C"/>
</dbReference>
<dbReference type="InterPro" id="IPR011032">
    <property type="entry name" value="GroES-like_sf"/>
</dbReference>
<keyword evidence="3 7" id="KW-0479">Metal-binding</keyword>
<dbReference type="Pfam" id="PF08240">
    <property type="entry name" value="ADH_N"/>
    <property type="match status" value="1"/>
</dbReference>
<feature type="domain" description="Enoyl reductase (ER)" evidence="8">
    <location>
        <begin position="10"/>
        <end position="341"/>
    </location>
</feature>
<dbReference type="FunFam" id="3.40.50.720:FF:000039">
    <property type="entry name" value="Alcohol dehydrogenase AdhP"/>
    <property type="match status" value="1"/>
</dbReference>
<evidence type="ECO:0000256" key="1">
    <source>
        <dbReference type="ARBA" id="ARBA00001947"/>
    </source>
</evidence>
<keyword evidence="10" id="KW-1185">Reference proteome</keyword>
<dbReference type="Pfam" id="PF00107">
    <property type="entry name" value="ADH_zinc_N"/>
    <property type="match status" value="1"/>
</dbReference>
<dbReference type="PANTHER" id="PTHR42940:SF8">
    <property type="entry name" value="VACUOLAR PROTEIN SORTING-ASSOCIATED PROTEIN 11"/>
    <property type="match status" value="1"/>
</dbReference>
<evidence type="ECO:0000259" key="8">
    <source>
        <dbReference type="SMART" id="SM00829"/>
    </source>
</evidence>
<evidence type="ECO:0000313" key="10">
    <source>
        <dbReference type="Proteomes" id="UP000198287"/>
    </source>
</evidence>
<dbReference type="InterPro" id="IPR013154">
    <property type="entry name" value="ADH-like_N"/>
</dbReference>
<dbReference type="InterPro" id="IPR036291">
    <property type="entry name" value="NAD(P)-bd_dom_sf"/>
</dbReference>
<proteinExistence type="inferred from homology"/>
<dbReference type="Gene3D" id="3.40.50.720">
    <property type="entry name" value="NAD(P)-binding Rossmann-like Domain"/>
    <property type="match status" value="1"/>
</dbReference>
<keyword evidence="5" id="KW-0560">Oxidoreductase</keyword>
<evidence type="ECO:0000256" key="4">
    <source>
        <dbReference type="ARBA" id="ARBA00022833"/>
    </source>
</evidence>
<dbReference type="CDD" id="cd08297">
    <property type="entry name" value="CAD3"/>
    <property type="match status" value="1"/>
</dbReference>
<dbReference type="GO" id="GO:0008270">
    <property type="term" value="F:zinc ion binding"/>
    <property type="evidence" value="ECO:0007669"/>
    <property type="project" value="InterPro"/>
</dbReference>
<reference evidence="9 10" key="1">
    <citation type="submission" date="2015-12" db="EMBL/GenBank/DDBJ databases">
        <title>The genome of Folsomia candida.</title>
        <authorList>
            <person name="Faddeeva A."/>
            <person name="Derks M.F."/>
            <person name="Anvar Y."/>
            <person name="Smit S."/>
            <person name="Van Straalen N."/>
            <person name="Roelofs D."/>
        </authorList>
    </citation>
    <scope>NUCLEOTIDE SEQUENCE [LARGE SCALE GENOMIC DNA]</scope>
    <source>
        <strain evidence="9 10">VU population</strain>
        <tissue evidence="9">Whole body</tissue>
    </source>
</reference>
<evidence type="ECO:0000256" key="6">
    <source>
        <dbReference type="ARBA" id="ARBA00023027"/>
    </source>
</evidence>
<accession>A0A226ERI7</accession>